<organism evidence="1 2">
    <name type="scientific">Candidatus Amesbacteria bacterium RIFCSPLOWO2_01_FULL_48_25</name>
    <dbReference type="NCBI Taxonomy" id="1797259"/>
    <lineage>
        <taxon>Bacteria</taxon>
        <taxon>Candidatus Amesiibacteriota</taxon>
    </lineage>
</organism>
<protein>
    <submittedName>
        <fullName evidence="1">Uncharacterized protein</fullName>
    </submittedName>
</protein>
<reference evidence="1 2" key="1">
    <citation type="journal article" date="2016" name="Nat. Commun.">
        <title>Thousands of microbial genomes shed light on interconnected biogeochemical processes in an aquifer system.</title>
        <authorList>
            <person name="Anantharaman K."/>
            <person name="Brown C.T."/>
            <person name="Hug L.A."/>
            <person name="Sharon I."/>
            <person name="Castelle C.J."/>
            <person name="Probst A.J."/>
            <person name="Thomas B.C."/>
            <person name="Singh A."/>
            <person name="Wilkins M.J."/>
            <person name="Karaoz U."/>
            <person name="Brodie E.L."/>
            <person name="Williams K.H."/>
            <person name="Hubbard S.S."/>
            <person name="Banfield J.F."/>
        </authorList>
    </citation>
    <scope>NUCLEOTIDE SEQUENCE [LARGE SCALE GENOMIC DNA]</scope>
</reference>
<gene>
    <name evidence="1" type="ORF">A2989_03350</name>
</gene>
<dbReference type="Proteomes" id="UP000177080">
    <property type="component" value="Unassembled WGS sequence"/>
</dbReference>
<comment type="caution">
    <text evidence="1">The sequence shown here is derived from an EMBL/GenBank/DDBJ whole genome shotgun (WGS) entry which is preliminary data.</text>
</comment>
<sequence length="122" mass="14069">MLEVGGEMDSANLYDRILGKEEFVRQLKEKGVSDEIITAEWEKIYKLFCLSYVMQVYDRLPMSLQKEAEMGLDITKAEGATEFLQRVSKHTKEFGGKMDVADLVKEAANEAYKMYVELEEKK</sequence>
<proteinExistence type="predicted"/>
<name>A0A1F4ZBU6_9BACT</name>
<dbReference type="STRING" id="1797259.A2989_03350"/>
<dbReference type="EMBL" id="MEXN01000005">
    <property type="protein sequence ID" value="OGD03691.1"/>
    <property type="molecule type" value="Genomic_DNA"/>
</dbReference>
<evidence type="ECO:0000313" key="1">
    <source>
        <dbReference type="EMBL" id="OGD03691.1"/>
    </source>
</evidence>
<evidence type="ECO:0000313" key="2">
    <source>
        <dbReference type="Proteomes" id="UP000177080"/>
    </source>
</evidence>
<accession>A0A1F4ZBU6</accession>
<dbReference type="AlphaFoldDB" id="A0A1F4ZBU6"/>